<protein>
    <recommendedName>
        <fullName evidence="5 9">Riboflavin synthase</fullName>
        <ecNumber evidence="4 9">2.5.1.9</ecNumber>
    </recommendedName>
</protein>
<dbReference type="PIRSF" id="PIRSF000498">
    <property type="entry name" value="Riboflavin_syn_A"/>
    <property type="match status" value="1"/>
</dbReference>
<dbReference type="InterPro" id="IPR001783">
    <property type="entry name" value="Lumazine-bd"/>
</dbReference>
<keyword evidence="8" id="KW-0677">Repeat</keyword>
<dbReference type="InterPro" id="IPR017938">
    <property type="entry name" value="Riboflavin_synthase-like_b-brl"/>
</dbReference>
<evidence type="ECO:0000256" key="10">
    <source>
        <dbReference type="PROSITE-ProRule" id="PRU00524"/>
    </source>
</evidence>
<comment type="catalytic activity">
    <reaction evidence="1">
        <text>2 6,7-dimethyl-8-(1-D-ribityl)lumazine + H(+) = 5-amino-6-(D-ribitylamino)uracil + riboflavin</text>
        <dbReference type="Rhea" id="RHEA:20772"/>
        <dbReference type="ChEBI" id="CHEBI:15378"/>
        <dbReference type="ChEBI" id="CHEBI:15934"/>
        <dbReference type="ChEBI" id="CHEBI:57986"/>
        <dbReference type="ChEBI" id="CHEBI:58201"/>
        <dbReference type="EC" id="2.5.1.9"/>
    </reaction>
</comment>
<comment type="pathway">
    <text evidence="3">Cofactor biosynthesis; riboflavin biosynthesis; riboflavin from 2-hydroxy-3-oxobutyl phosphate and 5-amino-6-(D-ribitylamino)uracil: step 2/2.</text>
</comment>
<dbReference type="GO" id="GO:0009231">
    <property type="term" value="P:riboflavin biosynthetic process"/>
    <property type="evidence" value="ECO:0007669"/>
    <property type="project" value="UniProtKB-KW"/>
</dbReference>
<keyword evidence="7 12" id="KW-0808">Transferase</keyword>
<dbReference type="NCBIfam" id="TIGR00187">
    <property type="entry name" value="ribE"/>
    <property type="match status" value="1"/>
</dbReference>
<feature type="repeat" description="Lumazine-binding" evidence="10">
    <location>
        <begin position="1"/>
        <end position="96"/>
    </location>
</feature>
<dbReference type="Gene3D" id="2.40.30.20">
    <property type="match status" value="2"/>
</dbReference>
<feature type="domain" description="Lumazine-binding" evidence="11">
    <location>
        <begin position="1"/>
        <end position="96"/>
    </location>
</feature>
<name>A0AA96JBJ6_9MICO</name>
<dbReference type="CDD" id="cd00402">
    <property type="entry name" value="Riboflavin_synthase_like"/>
    <property type="match status" value="1"/>
</dbReference>
<feature type="repeat" description="Lumazine-binding" evidence="10">
    <location>
        <begin position="97"/>
        <end position="193"/>
    </location>
</feature>
<dbReference type="SUPFAM" id="SSF63380">
    <property type="entry name" value="Riboflavin synthase domain-like"/>
    <property type="match status" value="2"/>
</dbReference>
<evidence type="ECO:0000256" key="4">
    <source>
        <dbReference type="ARBA" id="ARBA00012827"/>
    </source>
</evidence>
<evidence type="ECO:0000256" key="2">
    <source>
        <dbReference type="ARBA" id="ARBA00002803"/>
    </source>
</evidence>
<dbReference type="Proteomes" id="UP001304125">
    <property type="component" value="Chromosome"/>
</dbReference>
<evidence type="ECO:0000259" key="11">
    <source>
        <dbReference type="PROSITE" id="PS51177"/>
    </source>
</evidence>
<dbReference type="GO" id="GO:0004746">
    <property type="term" value="F:riboflavin synthase activity"/>
    <property type="evidence" value="ECO:0007669"/>
    <property type="project" value="UniProtKB-UniRule"/>
</dbReference>
<dbReference type="PANTHER" id="PTHR21098">
    <property type="entry name" value="RIBOFLAVIN SYNTHASE ALPHA CHAIN"/>
    <property type="match status" value="1"/>
</dbReference>
<dbReference type="EMBL" id="CP134879">
    <property type="protein sequence ID" value="WNM25801.1"/>
    <property type="molecule type" value="Genomic_DNA"/>
</dbReference>
<evidence type="ECO:0000256" key="8">
    <source>
        <dbReference type="ARBA" id="ARBA00022737"/>
    </source>
</evidence>
<evidence type="ECO:0000256" key="9">
    <source>
        <dbReference type="NCBIfam" id="TIGR00187"/>
    </source>
</evidence>
<gene>
    <name evidence="12" type="ORF">RN606_06535</name>
</gene>
<dbReference type="EC" id="2.5.1.9" evidence="4 9"/>
<dbReference type="PANTHER" id="PTHR21098:SF12">
    <property type="entry name" value="RIBOFLAVIN SYNTHASE"/>
    <property type="match status" value="1"/>
</dbReference>
<dbReference type="Pfam" id="PF00677">
    <property type="entry name" value="Lum_binding"/>
    <property type="match status" value="2"/>
</dbReference>
<dbReference type="InterPro" id="IPR023366">
    <property type="entry name" value="ATP_synth_asu-like_sf"/>
</dbReference>
<dbReference type="AlphaFoldDB" id="A0AA96JBJ6"/>
<sequence>MFTGIVESVGTITAVTDSGAQSQIAISSPGFGDDFVHGESIAVDGVCLTVAKHSGDTWIADVMRVTRETTTLADLHVGQRVNLERAMRPDGRLGGHMMQGHVDGVAELVSRDSQPDWTDLTFRIPADLERYVVVKGSIALNGVSLTVAALEGGLATVSLIPTTLTETGFGEMAVGARANVEVDVIGKYVEKMLEARS</sequence>
<dbReference type="FunFam" id="2.40.30.20:FF:000004">
    <property type="entry name" value="Riboflavin synthase, alpha subunit"/>
    <property type="match status" value="1"/>
</dbReference>
<dbReference type="NCBIfam" id="NF006767">
    <property type="entry name" value="PRK09289.1"/>
    <property type="match status" value="1"/>
</dbReference>
<dbReference type="InterPro" id="IPR026017">
    <property type="entry name" value="Lumazine-bd_dom"/>
</dbReference>
<proteinExistence type="predicted"/>
<reference evidence="12 13" key="1">
    <citation type="submission" date="2023-09" db="EMBL/GenBank/DDBJ databases">
        <title>Demequina sp. a novel bacteria isolated from Capsicum annuum.</title>
        <authorList>
            <person name="Humaira Z."/>
            <person name="Lee J."/>
            <person name="Cho D."/>
        </authorList>
    </citation>
    <scope>NUCLEOTIDE SEQUENCE [LARGE SCALE GENOMIC DNA]</scope>
    <source>
        <strain evidence="12 13">OYTSA14</strain>
    </source>
</reference>
<evidence type="ECO:0000313" key="12">
    <source>
        <dbReference type="EMBL" id="WNM25801.1"/>
    </source>
</evidence>
<evidence type="ECO:0000256" key="3">
    <source>
        <dbReference type="ARBA" id="ARBA00004887"/>
    </source>
</evidence>
<dbReference type="PROSITE" id="PS51177">
    <property type="entry name" value="LUMAZINE_BIND"/>
    <property type="match status" value="2"/>
</dbReference>
<keyword evidence="13" id="KW-1185">Reference proteome</keyword>
<evidence type="ECO:0000256" key="7">
    <source>
        <dbReference type="ARBA" id="ARBA00022679"/>
    </source>
</evidence>
<evidence type="ECO:0000256" key="5">
    <source>
        <dbReference type="ARBA" id="ARBA00013950"/>
    </source>
</evidence>
<feature type="domain" description="Lumazine-binding" evidence="11">
    <location>
        <begin position="97"/>
        <end position="193"/>
    </location>
</feature>
<dbReference type="RefSeq" id="WP_313501292.1">
    <property type="nucleotide sequence ID" value="NZ_CP134879.1"/>
</dbReference>
<evidence type="ECO:0000256" key="6">
    <source>
        <dbReference type="ARBA" id="ARBA00022619"/>
    </source>
</evidence>
<dbReference type="NCBIfam" id="NF009566">
    <property type="entry name" value="PRK13020.1"/>
    <property type="match status" value="1"/>
</dbReference>
<comment type="function">
    <text evidence="2">Catalyzes the dismutation of two molecules of 6,7-dimethyl-8-ribityllumazine, resulting in the formation of riboflavin and 5-amino-6-(D-ribitylamino)uracil.</text>
</comment>
<evidence type="ECO:0000256" key="1">
    <source>
        <dbReference type="ARBA" id="ARBA00000968"/>
    </source>
</evidence>
<organism evidence="12 13">
    <name type="scientific">Demequina capsici</name>
    <dbReference type="NCBI Taxonomy" id="3075620"/>
    <lineage>
        <taxon>Bacteria</taxon>
        <taxon>Bacillati</taxon>
        <taxon>Actinomycetota</taxon>
        <taxon>Actinomycetes</taxon>
        <taxon>Micrococcales</taxon>
        <taxon>Demequinaceae</taxon>
        <taxon>Demequina</taxon>
    </lineage>
</organism>
<keyword evidence="6" id="KW-0686">Riboflavin biosynthesis</keyword>
<accession>A0AA96JBJ6</accession>
<evidence type="ECO:0000313" key="13">
    <source>
        <dbReference type="Proteomes" id="UP001304125"/>
    </source>
</evidence>